<dbReference type="GO" id="GO:0016020">
    <property type="term" value="C:membrane"/>
    <property type="evidence" value="ECO:0007669"/>
    <property type="project" value="UniProtKB-SubCell"/>
</dbReference>
<dbReference type="InterPro" id="IPR002549">
    <property type="entry name" value="AI-2E-like"/>
</dbReference>
<dbReference type="Pfam" id="PF01594">
    <property type="entry name" value="AI-2E_transport"/>
    <property type="match status" value="1"/>
</dbReference>
<dbReference type="PANTHER" id="PTHR21716">
    <property type="entry name" value="TRANSMEMBRANE PROTEIN"/>
    <property type="match status" value="1"/>
</dbReference>
<accession>A0A6M1LWJ9</accession>
<evidence type="ECO:0000256" key="4">
    <source>
        <dbReference type="ARBA" id="ARBA00022989"/>
    </source>
</evidence>
<name>A0A6M1LWJ9_9PROT</name>
<comment type="caution">
    <text evidence="7">The sequence shown here is derived from an EMBL/GenBank/DDBJ whole genome shotgun (WGS) entry which is preliminary data.</text>
</comment>
<evidence type="ECO:0000256" key="3">
    <source>
        <dbReference type="ARBA" id="ARBA00022692"/>
    </source>
</evidence>
<comment type="subcellular location">
    <subcellularLocation>
        <location evidence="1">Membrane</location>
        <topology evidence="1">Multi-pass membrane protein</topology>
    </subcellularLocation>
</comment>
<dbReference type="EMBL" id="JAAIKB010000029">
    <property type="protein sequence ID" value="NGM24283.1"/>
    <property type="molecule type" value="Genomic_DNA"/>
</dbReference>
<dbReference type="PANTHER" id="PTHR21716:SF62">
    <property type="entry name" value="TRANSPORT PROTEIN YDBI-RELATED"/>
    <property type="match status" value="1"/>
</dbReference>
<feature type="transmembrane region" description="Helical" evidence="6">
    <location>
        <begin position="71"/>
        <end position="92"/>
    </location>
</feature>
<gene>
    <name evidence="7" type="ORF">G3576_30110</name>
</gene>
<dbReference type="Proteomes" id="UP000475385">
    <property type="component" value="Unassembled WGS sequence"/>
</dbReference>
<keyword evidence="8" id="KW-1185">Reference proteome</keyword>
<feature type="transmembrane region" description="Helical" evidence="6">
    <location>
        <begin position="267"/>
        <end position="289"/>
    </location>
</feature>
<organism evidence="7 8">
    <name type="scientific">Falsiroseomonas algicola</name>
    <dbReference type="NCBI Taxonomy" id="2716930"/>
    <lineage>
        <taxon>Bacteria</taxon>
        <taxon>Pseudomonadati</taxon>
        <taxon>Pseudomonadota</taxon>
        <taxon>Alphaproteobacteria</taxon>
        <taxon>Acetobacterales</taxon>
        <taxon>Roseomonadaceae</taxon>
        <taxon>Falsiroseomonas</taxon>
    </lineage>
</organism>
<feature type="transmembrane region" description="Helical" evidence="6">
    <location>
        <begin position="231"/>
        <end position="260"/>
    </location>
</feature>
<dbReference type="AlphaFoldDB" id="A0A6M1LWJ9"/>
<evidence type="ECO:0000313" key="8">
    <source>
        <dbReference type="Proteomes" id="UP000475385"/>
    </source>
</evidence>
<feature type="transmembrane region" description="Helical" evidence="6">
    <location>
        <begin position="202"/>
        <end position="225"/>
    </location>
</feature>
<protein>
    <submittedName>
        <fullName evidence="7">AI-2E family transporter</fullName>
    </submittedName>
</protein>
<reference evidence="7 8" key="2">
    <citation type="submission" date="2020-03" db="EMBL/GenBank/DDBJ databases">
        <title>Roseomonas stagni sp. nov., isolated from pond water in Japan.</title>
        <authorList>
            <person name="Furuhata K."/>
            <person name="Miyamoto H."/>
            <person name="Goto K."/>
        </authorList>
    </citation>
    <scope>NUCLEOTIDE SEQUENCE [LARGE SCALE GENOMIC DNA]</scope>
    <source>
        <strain evidence="7 8">PeD5</strain>
    </source>
</reference>
<evidence type="ECO:0000256" key="6">
    <source>
        <dbReference type="SAM" id="Phobius"/>
    </source>
</evidence>
<feature type="transmembrane region" description="Helical" evidence="6">
    <location>
        <begin position="18"/>
        <end position="36"/>
    </location>
</feature>
<proteinExistence type="inferred from homology"/>
<sequence>MDGSERGAAQGWRGDVVFLRRVLITLGVILFVLLLWQVRAALLLTFAGVVVAALLLALARPIEAWSGLSRTWSLAAVGLALALLLGGAAMLVGGQVQAQMAVLGEQLPRAMGALEQRLGIDVPTLGEAGVEPSVVGTLAGHVASLGGMVVSAASALVLAVVGGFFLAADPALYRQGVLKLLPSGQQARAGDAMEASGEALRLWLIAQFISMVIVGVLAGLGTWALGLPSPLALGLFAGLAGFVPLIGSVAGAVPALLLALSEGGNTLIWTALLFLAIQQVESNMIMPIVEHRMVSLPPATLLFAVVAVGLLFGLPGVLLAAPITVVAFVLVKKLYVRQTLGHPTEVPGEGG</sequence>
<keyword evidence="3 6" id="KW-0812">Transmembrane</keyword>
<reference evidence="7 8" key="1">
    <citation type="submission" date="2020-02" db="EMBL/GenBank/DDBJ databases">
        <authorList>
            <person name="Kim H.M."/>
            <person name="Jeon C.O."/>
        </authorList>
    </citation>
    <scope>NUCLEOTIDE SEQUENCE [LARGE SCALE GENOMIC DNA]</scope>
    <source>
        <strain evidence="7 8">PeD5</strain>
    </source>
</reference>
<comment type="similarity">
    <text evidence="2">Belongs to the autoinducer-2 exporter (AI-2E) (TC 2.A.86) family.</text>
</comment>
<feature type="transmembrane region" description="Helical" evidence="6">
    <location>
        <begin position="42"/>
        <end position="59"/>
    </location>
</feature>
<dbReference type="RefSeq" id="WP_164698191.1">
    <property type="nucleotide sequence ID" value="NZ_JAAIKB010000029.1"/>
</dbReference>
<evidence type="ECO:0000256" key="5">
    <source>
        <dbReference type="ARBA" id="ARBA00023136"/>
    </source>
</evidence>
<feature type="transmembrane region" description="Helical" evidence="6">
    <location>
        <begin position="301"/>
        <end position="331"/>
    </location>
</feature>
<feature type="transmembrane region" description="Helical" evidence="6">
    <location>
        <begin position="142"/>
        <end position="168"/>
    </location>
</feature>
<dbReference type="GO" id="GO:0055085">
    <property type="term" value="P:transmembrane transport"/>
    <property type="evidence" value="ECO:0007669"/>
    <property type="project" value="TreeGrafter"/>
</dbReference>
<evidence type="ECO:0000313" key="7">
    <source>
        <dbReference type="EMBL" id="NGM24283.1"/>
    </source>
</evidence>
<keyword evidence="5 6" id="KW-0472">Membrane</keyword>
<keyword evidence="4 6" id="KW-1133">Transmembrane helix</keyword>
<evidence type="ECO:0000256" key="1">
    <source>
        <dbReference type="ARBA" id="ARBA00004141"/>
    </source>
</evidence>
<evidence type="ECO:0000256" key="2">
    <source>
        <dbReference type="ARBA" id="ARBA00009773"/>
    </source>
</evidence>